<name>A0AAX0Q7M1_9EURY</name>
<evidence type="ECO:0000313" key="2">
    <source>
        <dbReference type="Proteomes" id="UP000243820"/>
    </source>
</evidence>
<dbReference type="InterPro" id="IPR036390">
    <property type="entry name" value="WH_DNA-bd_sf"/>
</dbReference>
<gene>
    <name evidence="1" type="ORF">ASJ83_01860</name>
</gene>
<reference evidence="1 2" key="1">
    <citation type="journal article" date="2017" name="BMC Genomics">
        <title>Genomic analysis of methanogenic archaea reveals a shift towards energy conservation.</title>
        <authorList>
            <person name="Gilmore S.P."/>
            <person name="Henske J.K."/>
            <person name="Sexton J.A."/>
            <person name="Solomon K.V."/>
            <person name="Seppala S."/>
            <person name="Yoo J.I."/>
            <person name="Huyett L.M."/>
            <person name="Pressman A."/>
            <person name="Cogan J.Z."/>
            <person name="Kivenson V."/>
            <person name="Peng X."/>
            <person name="Tan Y."/>
            <person name="Valentine D.L."/>
            <person name="O'Malley M.A."/>
        </authorList>
    </citation>
    <scope>NUCLEOTIDE SEQUENCE [LARGE SCALE GENOMIC DNA]</scope>
    <source>
        <strain evidence="1 2">XII</strain>
    </source>
</reference>
<organism evidence="1 2">
    <name type="scientific">Methanocorpusculum parvum</name>
    <dbReference type="NCBI Taxonomy" id="2193"/>
    <lineage>
        <taxon>Archaea</taxon>
        <taxon>Methanobacteriati</taxon>
        <taxon>Methanobacteriota</taxon>
        <taxon>Stenosarchaea group</taxon>
        <taxon>Methanomicrobia</taxon>
        <taxon>Methanomicrobiales</taxon>
        <taxon>Methanocorpusculaceae</taxon>
        <taxon>Methanocorpusculum</taxon>
    </lineage>
</organism>
<dbReference type="Gene3D" id="1.10.10.10">
    <property type="entry name" value="Winged helix-like DNA-binding domain superfamily/Winged helix DNA-binding domain"/>
    <property type="match status" value="1"/>
</dbReference>
<comment type="caution">
    <text evidence="1">The sequence shown here is derived from an EMBL/GenBank/DDBJ whole genome shotgun (WGS) entry which is preliminary data.</text>
</comment>
<evidence type="ECO:0000313" key="1">
    <source>
        <dbReference type="EMBL" id="PAV09134.1"/>
    </source>
</evidence>
<proteinExistence type="predicted"/>
<dbReference type="Proteomes" id="UP000243820">
    <property type="component" value="Unassembled WGS sequence"/>
</dbReference>
<dbReference type="EMBL" id="LMVO01000023">
    <property type="protein sequence ID" value="PAV09134.1"/>
    <property type="molecule type" value="Genomic_DNA"/>
</dbReference>
<dbReference type="SUPFAM" id="SSF46785">
    <property type="entry name" value="Winged helix' DNA-binding domain"/>
    <property type="match status" value="1"/>
</dbReference>
<dbReference type="InterPro" id="IPR036388">
    <property type="entry name" value="WH-like_DNA-bd_sf"/>
</dbReference>
<sequence>MQRTNMPKSCLTIFQLLERTGSQTHKDIVLSTGLAPRTVRYALRRLKENGMIIEKFNFRDARQAIYMPKMTAAATHASA</sequence>
<keyword evidence="2" id="KW-1185">Reference proteome</keyword>
<dbReference type="AlphaFoldDB" id="A0AAX0Q7M1"/>
<accession>A0AAX0Q7M1</accession>
<protein>
    <submittedName>
        <fullName evidence="1">MarR family transcriptional regulator</fullName>
    </submittedName>
</protein>
<dbReference type="Pfam" id="PF13412">
    <property type="entry name" value="HTH_24"/>
    <property type="match status" value="1"/>
</dbReference>